<gene>
    <name evidence="2" type="ORF">ASZ78_008506</name>
</gene>
<feature type="non-terminal residue" evidence="2">
    <location>
        <position position="1"/>
    </location>
</feature>
<organism evidence="2 3">
    <name type="scientific">Callipepla squamata</name>
    <name type="common">Scaled quail</name>
    <dbReference type="NCBI Taxonomy" id="9009"/>
    <lineage>
        <taxon>Eukaryota</taxon>
        <taxon>Metazoa</taxon>
        <taxon>Chordata</taxon>
        <taxon>Craniata</taxon>
        <taxon>Vertebrata</taxon>
        <taxon>Euteleostomi</taxon>
        <taxon>Archelosauria</taxon>
        <taxon>Archosauria</taxon>
        <taxon>Dinosauria</taxon>
        <taxon>Saurischia</taxon>
        <taxon>Theropoda</taxon>
        <taxon>Coelurosauria</taxon>
        <taxon>Aves</taxon>
        <taxon>Neognathae</taxon>
        <taxon>Galloanserae</taxon>
        <taxon>Galliformes</taxon>
        <taxon>Odontophoridae</taxon>
        <taxon>Callipepla</taxon>
    </lineage>
</organism>
<feature type="compositionally biased region" description="Low complexity" evidence="1">
    <location>
        <begin position="1"/>
        <end position="11"/>
    </location>
</feature>
<feature type="region of interest" description="Disordered" evidence="1">
    <location>
        <begin position="87"/>
        <end position="106"/>
    </location>
</feature>
<feature type="region of interest" description="Disordered" evidence="1">
    <location>
        <begin position="1"/>
        <end position="20"/>
    </location>
</feature>
<name>A0A226MNX4_CALSU</name>
<dbReference type="EMBL" id="MCFN01000619">
    <property type="protein sequence ID" value="OXB56739.1"/>
    <property type="molecule type" value="Genomic_DNA"/>
</dbReference>
<sequence>AFSVNHSNSDSLPDDNSDEDKELIHIHALISPSSAEDTDLNPLGIGVTNHLSSAAPQTDSECPDSSTFMQEQVSITEEKLNVLKKDLESSSQSQTLGSTMSSEPVSMTRGVPSLLWTSYILWSFNE</sequence>
<reference evidence="2 3" key="1">
    <citation type="submission" date="2016-07" db="EMBL/GenBank/DDBJ databases">
        <title>Disparate Historic Effective Population Sizes Predicted by Modern Levels of Genome Diversity for the Scaled Quail (Callipepla squamata) and the Northern Bobwhite (Colinus virginianus): Inferences from First and Second Generation Draft Genome Assemblies for Sympatric New World Quail.</title>
        <authorList>
            <person name="Oldeschulte D.L."/>
            <person name="Halley Y.A."/>
            <person name="Bhattarai E.K."/>
            <person name="Brashear W.A."/>
            <person name="Hill J."/>
            <person name="Metz R.P."/>
            <person name="Johnson C.D."/>
            <person name="Rollins D."/>
            <person name="Peterson M.J."/>
            <person name="Bickhart D.M."/>
            <person name="Decker J.E."/>
            <person name="Seabury C.M."/>
        </authorList>
    </citation>
    <scope>NUCLEOTIDE SEQUENCE [LARGE SCALE GENOMIC DNA]</scope>
    <source>
        <strain evidence="2 3">Texas</strain>
        <tissue evidence="2">Leg muscle</tissue>
    </source>
</reference>
<proteinExistence type="predicted"/>
<dbReference type="STRING" id="9009.A0A226MNX4"/>
<keyword evidence="3" id="KW-1185">Reference proteome</keyword>
<accession>A0A226MNX4</accession>
<evidence type="ECO:0000313" key="2">
    <source>
        <dbReference type="EMBL" id="OXB56739.1"/>
    </source>
</evidence>
<dbReference type="Proteomes" id="UP000198323">
    <property type="component" value="Unassembled WGS sequence"/>
</dbReference>
<dbReference type="OrthoDB" id="9119937at2759"/>
<comment type="caution">
    <text evidence="2">The sequence shown here is derived from an EMBL/GenBank/DDBJ whole genome shotgun (WGS) entry which is preliminary data.</text>
</comment>
<evidence type="ECO:0000313" key="3">
    <source>
        <dbReference type="Proteomes" id="UP000198323"/>
    </source>
</evidence>
<evidence type="ECO:0000256" key="1">
    <source>
        <dbReference type="SAM" id="MobiDB-lite"/>
    </source>
</evidence>
<protein>
    <submittedName>
        <fullName evidence="2">Uncharacterized protein</fullName>
    </submittedName>
</protein>
<feature type="compositionally biased region" description="Polar residues" evidence="1">
    <location>
        <begin position="89"/>
        <end position="105"/>
    </location>
</feature>
<dbReference type="AlphaFoldDB" id="A0A226MNX4"/>